<evidence type="ECO:0000313" key="6">
    <source>
        <dbReference type="EMBL" id="GAA4413226.1"/>
    </source>
</evidence>
<name>A0ABP8KRT2_9MICO</name>
<dbReference type="SUPFAM" id="SSF53448">
    <property type="entry name" value="Nucleotide-diphospho-sugar transferases"/>
    <property type="match status" value="1"/>
</dbReference>
<evidence type="ECO:0000256" key="3">
    <source>
        <dbReference type="ARBA" id="ARBA00022679"/>
    </source>
</evidence>
<comment type="similarity">
    <text evidence="1">Belongs to the glycosyltransferase 2 family.</text>
</comment>
<evidence type="ECO:0000259" key="5">
    <source>
        <dbReference type="Pfam" id="PF00535"/>
    </source>
</evidence>
<proteinExistence type="inferred from homology"/>
<dbReference type="PANTHER" id="PTHR43685">
    <property type="entry name" value="GLYCOSYLTRANSFERASE"/>
    <property type="match status" value="1"/>
</dbReference>
<keyword evidence="2" id="KW-0328">Glycosyltransferase</keyword>
<organism evidence="6 7">
    <name type="scientific">Fodinibacter luteus</name>
    <dbReference type="NCBI Taxonomy" id="552064"/>
    <lineage>
        <taxon>Bacteria</taxon>
        <taxon>Bacillati</taxon>
        <taxon>Actinomycetota</taxon>
        <taxon>Actinomycetes</taxon>
        <taxon>Micrococcales</taxon>
        <taxon>Intrasporangiaceae</taxon>
        <taxon>Fodinibacter (ex Wang et al. 2009)</taxon>
    </lineage>
</organism>
<evidence type="ECO:0000256" key="4">
    <source>
        <dbReference type="SAM" id="MobiDB-lite"/>
    </source>
</evidence>
<feature type="region of interest" description="Disordered" evidence="4">
    <location>
        <begin position="288"/>
        <end position="329"/>
    </location>
</feature>
<accession>A0ABP8KRT2</accession>
<reference evidence="7" key="1">
    <citation type="journal article" date="2019" name="Int. J. Syst. Evol. Microbiol.">
        <title>The Global Catalogue of Microorganisms (GCM) 10K type strain sequencing project: providing services to taxonomists for standard genome sequencing and annotation.</title>
        <authorList>
            <consortium name="The Broad Institute Genomics Platform"/>
            <consortium name="The Broad Institute Genome Sequencing Center for Infectious Disease"/>
            <person name="Wu L."/>
            <person name="Ma J."/>
        </authorList>
    </citation>
    <scope>NUCLEOTIDE SEQUENCE [LARGE SCALE GENOMIC DNA]</scope>
    <source>
        <strain evidence="7">JCM 17809</strain>
    </source>
</reference>
<keyword evidence="3" id="KW-0808">Transferase</keyword>
<dbReference type="Proteomes" id="UP001500945">
    <property type="component" value="Unassembled WGS sequence"/>
</dbReference>
<feature type="compositionally biased region" description="Low complexity" evidence="4">
    <location>
        <begin position="298"/>
        <end position="311"/>
    </location>
</feature>
<dbReference type="EMBL" id="BAABGM010000026">
    <property type="protein sequence ID" value="GAA4413226.1"/>
    <property type="molecule type" value="Genomic_DNA"/>
</dbReference>
<dbReference type="PANTHER" id="PTHR43685:SF5">
    <property type="entry name" value="GLYCOSYLTRANSFERASE EPSE-RELATED"/>
    <property type="match status" value="1"/>
</dbReference>
<comment type="caution">
    <text evidence="6">The sequence shown here is derived from an EMBL/GenBank/DDBJ whole genome shotgun (WGS) entry which is preliminary data.</text>
</comment>
<dbReference type="InterPro" id="IPR050834">
    <property type="entry name" value="Glycosyltransf_2"/>
</dbReference>
<evidence type="ECO:0000256" key="1">
    <source>
        <dbReference type="ARBA" id="ARBA00006739"/>
    </source>
</evidence>
<feature type="domain" description="Glycosyltransferase 2-like" evidence="5">
    <location>
        <begin position="8"/>
        <end position="170"/>
    </location>
</feature>
<dbReference type="Pfam" id="PF00535">
    <property type="entry name" value="Glycos_transf_2"/>
    <property type="match status" value="1"/>
</dbReference>
<evidence type="ECO:0000256" key="2">
    <source>
        <dbReference type="ARBA" id="ARBA00022676"/>
    </source>
</evidence>
<keyword evidence="7" id="KW-1185">Reference proteome</keyword>
<dbReference type="RefSeq" id="WP_345208572.1">
    <property type="nucleotide sequence ID" value="NZ_BAABGM010000026.1"/>
</dbReference>
<dbReference type="Gene3D" id="3.90.550.10">
    <property type="entry name" value="Spore Coat Polysaccharide Biosynthesis Protein SpsA, Chain A"/>
    <property type="match status" value="1"/>
</dbReference>
<sequence>MSTRFSLLLPVYRGDDPGHLETAFRSTVDEQLRRPDEVVVVQDGHVGPDLASALERLESGSPVPVRRLRLSHNVGLAQALQCGLAACSHDVIARMDADDISLPHRFLVQLPEIEAGADLVGAAVLEFEGDGRQHAGVLRVPPTGADEISATARWRNPFNHPTVVYRRAAVLSAGGYRELPFMEDYWVFTRMIANGARVVNLSDPLVRYRTDAGAYERKGGLRQLRSEVRLQRRLHAEGFTTVGQGLRNVTVRGGYRLVPSALRRRAYRRTFTVSVPVDATVNVPVAPPWHRHPSAGRAGPPVTPAAQVAPTDHVAPSAPVTRSVDREEA</sequence>
<gene>
    <name evidence="6" type="ORF">GCM10023168_35920</name>
</gene>
<dbReference type="InterPro" id="IPR001173">
    <property type="entry name" value="Glyco_trans_2-like"/>
</dbReference>
<dbReference type="InterPro" id="IPR029044">
    <property type="entry name" value="Nucleotide-diphossugar_trans"/>
</dbReference>
<evidence type="ECO:0000313" key="7">
    <source>
        <dbReference type="Proteomes" id="UP001500945"/>
    </source>
</evidence>
<protein>
    <submittedName>
        <fullName evidence="6">Glycosyltransferase</fullName>
    </submittedName>
</protein>